<evidence type="ECO:0000259" key="3">
    <source>
        <dbReference type="PROSITE" id="PS50202"/>
    </source>
</evidence>
<dbReference type="GO" id="GO:0090158">
    <property type="term" value="P:endoplasmic reticulum membrane organization"/>
    <property type="evidence" value="ECO:0007669"/>
    <property type="project" value="TreeGrafter"/>
</dbReference>
<dbReference type="EMBL" id="NKXS01004785">
    <property type="protein sequence ID" value="PIN05392.1"/>
    <property type="molecule type" value="Genomic_DNA"/>
</dbReference>
<gene>
    <name evidence="4" type="ORF">CDL12_22066</name>
</gene>
<dbReference type="GO" id="GO:0005886">
    <property type="term" value="C:plasma membrane"/>
    <property type="evidence" value="ECO:0007669"/>
    <property type="project" value="TreeGrafter"/>
</dbReference>
<feature type="domain" description="MSP" evidence="3">
    <location>
        <begin position="6"/>
        <end position="120"/>
    </location>
</feature>
<dbReference type="GO" id="GO:0061817">
    <property type="term" value="P:endoplasmic reticulum-plasma membrane tethering"/>
    <property type="evidence" value="ECO:0007669"/>
    <property type="project" value="TreeGrafter"/>
</dbReference>
<dbReference type="Gene3D" id="2.60.40.10">
    <property type="entry name" value="Immunoglobulins"/>
    <property type="match status" value="1"/>
</dbReference>
<feature type="transmembrane region" description="Helical" evidence="2">
    <location>
        <begin position="195"/>
        <end position="212"/>
    </location>
</feature>
<keyword evidence="2" id="KW-0472">Membrane</keyword>
<accession>A0A2G9GJL5</accession>
<evidence type="ECO:0000256" key="2">
    <source>
        <dbReference type="SAM" id="Phobius"/>
    </source>
</evidence>
<evidence type="ECO:0000256" key="1">
    <source>
        <dbReference type="ARBA" id="ARBA00008932"/>
    </source>
</evidence>
<evidence type="ECO:0000313" key="5">
    <source>
        <dbReference type="Proteomes" id="UP000231279"/>
    </source>
</evidence>
<protein>
    <recommendedName>
        <fullName evidence="3">MSP domain-containing protein</fullName>
    </recommendedName>
</protein>
<keyword evidence="2" id="KW-0812">Transmembrane</keyword>
<organism evidence="4 5">
    <name type="scientific">Handroanthus impetiginosus</name>
    <dbReference type="NCBI Taxonomy" id="429701"/>
    <lineage>
        <taxon>Eukaryota</taxon>
        <taxon>Viridiplantae</taxon>
        <taxon>Streptophyta</taxon>
        <taxon>Embryophyta</taxon>
        <taxon>Tracheophyta</taxon>
        <taxon>Spermatophyta</taxon>
        <taxon>Magnoliopsida</taxon>
        <taxon>eudicotyledons</taxon>
        <taxon>Gunneridae</taxon>
        <taxon>Pentapetalae</taxon>
        <taxon>asterids</taxon>
        <taxon>lamiids</taxon>
        <taxon>Lamiales</taxon>
        <taxon>Bignoniaceae</taxon>
        <taxon>Crescentiina</taxon>
        <taxon>Tabebuia alliance</taxon>
        <taxon>Handroanthus</taxon>
    </lineage>
</organism>
<keyword evidence="2" id="KW-1133">Transmembrane helix</keyword>
<proteinExistence type="inferred from homology"/>
<dbReference type="InterPro" id="IPR008962">
    <property type="entry name" value="PapD-like_sf"/>
</dbReference>
<dbReference type="PANTHER" id="PTHR10809">
    <property type="entry name" value="VESICLE-ASSOCIATED MEMBRANE PROTEIN-ASSOCIATED PROTEIN"/>
    <property type="match status" value="1"/>
</dbReference>
<dbReference type="OrthoDB" id="894146at2759"/>
<comment type="caution">
    <text evidence="4">The sequence shown here is derived from an EMBL/GenBank/DDBJ whole genome shotgun (WGS) entry which is preliminary data.</text>
</comment>
<reference evidence="5" key="1">
    <citation type="journal article" date="2018" name="Gigascience">
        <title>Genome assembly of the Pink Ipe (Handroanthus impetiginosus, Bignoniaceae), a highly valued, ecologically keystone Neotropical timber forest tree.</title>
        <authorList>
            <person name="Silva-Junior O.B."/>
            <person name="Grattapaglia D."/>
            <person name="Novaes E."/>
            <person name="Collevatti R.G."/>
        </authorList>
    </citation>
    <scope>NUCLEOTIDE SEQUENCE [LARGE SCALE GENOMIC DNA]</scope>
    <source>
        <strain evidence="5">cv. UFG-1</strain>
    </source>
</reference>
<dbReference type="InterPro" id="IPR000535">
    <property type="entry name" value="MSP_dom"/>
</dbReference>
<dbReference type="GO" id="GO:0005789">
    <property type="term" value="C:endoplasmic reticulum membrane"/>
    <property type="evidence" value="ECO:0007669"/>
    <property type="project" value="InterPro"/>
</dbReference>
<dbReference type="PANTHER" id="PTHR10809:SF160">
    <property type="entry name" value="VESICLE-ASSOCIATED PROTEIN 1-3"/>
    <property type="match status" value="1"/>
</dbReference>
<dbReference type="Pfam" id="PF00635">
    <property type="entry name" value="Motile_Sperm"/>
    <property type="match status" value="1"/>
</dbReference>
<keyword evidence="5" id="KW-1185">Reference proteome</keyword>
<name>A0A2G9GJL5_9LAMI</name>
<dbReference type="PROSITE" id="PS50202">
    <property type="entry name" value="MSP"/>
    <property type="match status" value="1"/>
</dbReference>
<dbReference type="Proteomes" id="UP000231279">
    <property type="component" value="Unassembled WGS sequence"/>
</dbReference>
<comment type="similarity">
    <text evidence="1">Belongs to the VAMP-associated protein (VAP) (TC 9.B.17) family.</text>
</comment>
<dbReference type="InterPro" id="IPR013783">
    <property type="entry name" value="Ig-like_fold"/>
</dbReference>
<dbReference type="AlphaFoldDB" id="A0A2G9GJL5"/>
<evidence type="ECO:0000313" key="4">
    <source>
        <dbReference type="EMBL" id="PIN05392.1"/>
    </source>
</evidence>
<sequence>MVGGEVLDVHPSELRFPFEVKELSCSLQISNATENYVGFNVKATNPDNYSVQPNIGILGPQSTCDIKVRIRAQTEIPLNMKCKDQFLIQSTVATTKNITRQMFNSRTGTVDVFKLGVLYVTPTSLLYSKITDWLDENEGTFGGLFMKGITIGLLFLMFWYLMMKLLSLIWSLTFVIMMFVIKMIKSEVSDKVEGWIVKCLATVCIHFSYVVFRRVTNMSIT</sequence>
<dbReference type="SUPFAM" id="SSF49354">
    <property type="entry name" value="PapD-like"/>
    <property type="match status" value="1"/>
</dbReference>
<dbReference type="STRING" id="429701.A0A2G9GJL5"/>
<dbReference type="InterPro" id="IPR016763">
    <property type="entry name" value="VAP"/>
</dbReference>
<feature type="transmembrane region" description="Helical" evidence="2">
    <location>
        <begin position="165"/>
        <end position="183"/>
    </location>
</feature>
<feature type="transmembrane region" description="Helical" evidence="2">
    <location>
        <begin position="139"/>
        <end position="158"/>
    </location>
</feature>